<evidence type="ECO:0000313" key="3">
    <source>
        <dbReference type="Proteomes" id="UP000747399"/>
    </source>
</evidence>
<dbReference type="AlphaFoldDB" id="A0A8J4B4D1"/>
<feature type="region of interest" description="Disordered" evidence="1">
    <location>
        <begin position="197"/>
        <end position="229"/>
    </location>
</feature>
<evidence type="ECO:0000256" key="1">
    <source>
        <dbReference type="SAM" id="MobiDB-lite"/>
    </source>
</evidence>
<dbReference type="EMBL" id="BNCO01000016">
    <property type="protein sequence ID" value="GIL53820.1"/>
    <property type="molecule type" value="Genomic_DNA"/>
</dbReference>
<evidence type="ECO:0000313" key="2">
    <source>
        <dbReference type="EMBL" id="GIL53820.1"/>
    </source>
</evidence>
<feature type="compositionally biased region" description="Polar residues" evidence="1">
    <location>
        <begin position="22"/>
        <end position="45"/>
    </location>
</feature>
<reference evidence="2" key="1">
    <citation type="journal article" date="2021" name="Proc. Natl. Acad. Sci. U.S.A.">
        <title>Three genomes in the algal genus Volvox reveal the fate of a haploid sex-determining region after a transition to homothallism.</title>
        <authorList>
            <person name="Yamamoto K."/>
            <person name="Hamaji T."/>
            <person name="Kawai-Toyooka H."/>
            <person name="Matsuzaki R."/>
            <person name="Takahashi F."/>
            <person name="Nishimura Y."/>
            <person name="Kawachi M."/>
            <person name="Noguchi H."/>
            <person name="Minakuchi Y."/>
            <person name="Umen J.G."/>
            <person name="Toyoda A."/>
            <person name="Nozaki H."/>
        </authorList>
    </citation>
    <scope>NUCLEOTIDE SEQUENCE</scope>
    <source>
        <strain evidence="2">NIES-3780</strain>
    </source>
</reference>
<keyword evidence="3" id="KW-1185">Reference proteome</keyword>
<proteinExistence type="predicted"/>
<gene>
    <name evidence="2" type="ORF">Vafri_9456</name>
</gene>
<feature type="region of interest" description="Disordered" evidence="1">
    <location>
        <begin position="19"/>
        <end position="61"/>
    </location>
</feature>
<organism evidence="2 3">
    <name type="scientific">Volvox africanus</name>
    <dbReference type="NCBI Taxonomy" id="51714"/>
    <lineage>
        <taxon>Eukaryota</taxon>
        <taxon>Viridiplantae</taxon>
        <taxon>Chlorophyta</taxon>
        <taxon>core chlorophytes</taxon>
        <taxon>Chlorophyceae</taxon>
        <taxon>CS clade</taxon>
        <taxon>Chlamydomonadales</taxon>
        <taxon>Volvocaceae</taxon>
        <taxon>Volvox</taxon>
    </lineage>
</organism>
<feature type="compositionally biased region" description="Gly residues" evidence="1">
    <location>
        <begin position="219"/>
        <end position="229"/>
    </location>
</feature>
<accession>A0A8J4B4D1</accession>
<dbReference type="Proteomes" id="UP000747399">
    <property type="component" value="Unassembled WGS sequence"/>
</dbReference>
<protein>
    <submittedName>
        <fullName evidence="2">Uncharacterized protein</fullName>
    </submittedName>
</protein>
<feature type="non-terminal residue" evidence="2">
    <location>
        <position position="505"/>
    </location>
</feature>
<sequence length="505" mass="51028">NPLPTAGECCCLSCEKPHCEPDQQQTRSAAVGDNTGSGSGLTTFPSGPAPPAPPRTASDNSLLSYMPVPQPCGGSAVQKLIVQLQGGGNGYNQFPPETPVSRLPQLLPAQSPGGGGGGGSGTAAMAQHDSFKSLDSSNDQLNINGHPATLRPPCGGDGLLQSYHSAPLAPGMYSSCGGARVDAAVGARVDATTTENAVQPGRLGPPDVIRVPDETAPGGTDGGGGGGGDNASCFARMGYGSTYIDGGTVRRALSQSDGGMAREWDTRPVGGYDDSKDYFRAHHLQQSPSNWPAAGVVEADPFAAAWPLPLPLPLPWRSISDVGQQGGLAAAIADSFTPGGDGSASGVAVTDDTKMEAQMTHTQPFLPAAAPDSSGGGGGGDGCSVTEASWPDWVSGEMYGVNMSAVCSTLPSFYYDYGGITTMGLMGLGGAGGYVPAAAMGSLESSSLPPLLLRPREESIAAAEAWLAQQEVLLAEMERYNRTDPESIGLMADALVGDGVGGGGG</sequence>
<feature type="non-terminal residue" evidence="2">
    <location>
        <position position="1"/>
    </location>
</feature>
<comment type="caution">
    <text evidence="2">The sequence shown here is derived from an EMBL/GenBank/DDBJ whole genome shotgun (WGS) entry which is preliminary data.</text>
</comment>
<name>A0A8J4B4D1_9CHLO</name>